<accession>A0A6J4I108</accession>
<evidence type="ECO:0000259" key="3">
    <source>
        <dbReference type="Pfam" id="PF01609"/>
    </source>
</evidence>
<feature type="non-terminal residue" evidence="5">
    <location>
        <position position="1"/>
    </location>
</feature>
<organism evidence="5">
    <name type="scientific">uncultured Acetobacteraceae bacterium</name>
    <dbReference type="NCBI Taxonomy" id="169975"/>
    <lineage>
        <taxon>Bacteria</taxon>
        <taxon>Pseudomonadati</taxon>
        <taxon>Pseudomonadota</taxon>
        <taxon>Alphaproteobacteria</taxon>
        <taxon>Acetobacterales</taxon>
        <taxon>Acetobacteraceae</taxon>
        <taxon>environmental samples</taxon>
    </lineage>
</organism>
<keyword evidence="1" id="KW-0175">Coiled coil</keyword>
<dbReference type="GO" id="GO:0003677">
    <property type="term" value="F:DNA binding"/>
    <property type="evidence" value="ECO:0007669"/>
    <property type="project" value="InterPro"/>
</dbReference>
<dbReference type="EMBL" id="CADCTL010000105">
    <property type="protein sequence ID" value="CAA9238792.1"/>
    <property type="molecule type" value="Genomic_DNA"/>
</dbReference>
<gene>
    <name evidence="5" type="ORF">AVDCRST_MAG04-1474</name>
</gene>
<dbReference type="PANTHER" id="PTHR33408">
    <property type="entry name" value="TRANSPOSASE"/>
    <property type="match status" value="1"/>
</dbReference>
<evidence type="ECO:0000256" key="2">
    <source>
        <dbReference type="SAM" id="MobiDB-lite"/>
    </source>
</evidence>
<protein>
    <submittedName>
        <fullName evidence="5">Mobile element protein</fullName>
    </submittedName>
</protein>
<evidence type="ECO:0000313" key="5">
    <source>
        <dbReference type="EMBL" id="CAA9238792.1"/>
    </source>
</evidence>
<dbReference type="Pfam" id="PF05598">
    <property type="entry name" value="DUF772"/>
    <property type="match status" value="1"/>
</dbReference>
<feature type="region of interest" description="Disordered" evidence="2">
    <location>
        <begin position="226"/>
        <end position="273"/>
    </location>
</feature>
<feature type="domain" description="Transposase IS4-like" evidence="3">
    <location>
        <begin position="280"/>
        <end position="449"/>
    </location>
</feature>
<feature type="compositionally biased region" description="Basic and acidic residues" evidence="2">
    <location>
        <begin position="226"/>
        <end position="244"/>
    </location>
</feature>
<evidence type="ECO:0000256" key="1">
    <source>
        <dbReference type="SAM" id="Coils"/>
    </source>
</evidence>
<dbReference type="AlphaFoldDB" id="A0A6J4I108"/>
<proteinExistence type="predicted"/>
<dbReference type="Pfam" id="PF01609">
    <property type="entry name" value="DDE_Tnp_1"/>
    <property type="match status" value="1"/>
</dbReference>
<dbReference type="GO" id="GO:0006313">
    <property type="term" value="P:DNA transposition"/>
    <property type="evidence" value="ECO:0007669"/>
    <property type="project" value="InterPro"/>
</dbReference>
<evidence type="ECO:0000259" key="4">
    <source>
        <dbReference type="Pfam" id="PF05598"/>
    </source>
</evidence>
<reference evidence="5" key="1">
    <citation type="submission" date="2020-02" db="EMBL/GenBank/DDBJ databases">
        <authorList>
            <person name="Meier V. D."/>
        </authorList>
    </citation>
    <scope>NUCLEOTIDE SEQUENCE</scope>
    <source>
        <strain evidence="5">AVDCRST_MAG04</strain>
    </source>
</reference>
<feature type="coiled-coil region" evidence="1">
    <location>
        <begin position="164"/>
        <end position="191"/>
    </location>
</feature>
<feature type="domain" description="Transposase InsH N-terminal" evidence="4">
    <location>
        <begin position="28"/>
        <end position="117"/>
    </location>
</feature>
<dbReference type="InterPro" id="IPR008490">
    <property type="entry name" value="Transposase_InsH_N"/>
</dbReference>
<sequence>GLKWANLHGMTQFIPFSRDQAFLLPPDAKDWLPADDVAHFVVAAVDRVPLSAFAVRPTPGGKAQYHPRLLLALLIYAYANGIFSSRRIERATYRDLGVRYVAANLHPDHDTVAAFRRANRAAFGAAFLQVLLLARESGLLRLGMVAIDGTKLDANASKIRSVRYDRAKDLRAKLAADIADLAARAEAADAEAQPDPQALPAEIARREALKAKLDAACVRLEEQARTEAEAARPEYEAKKAAHDAKKGRRRGRPPKPPEDEPPPTRQSNLTDPDSALMRRSDAHEYRQAYNAQAVVCADGSQLILATGVVATPTDAPSFAPTILGMEHGIGLPKTVLADTGFASAGAVAALEARKIEPLVAIGRTQPHRAYDFRPPPKPRTLRRITEPWRLAMQAKLETPDARDRYAHRKQTVEPVFGIIKSALGFTRFHLRGIAKVASEWTLIALAYNCRRLHRLRLAA</sequence>
<dbReference type="InterPro" id="IPR002559">
    <property type="entry name" value="Transposase_11"/>
</dbReference>
<name>A0A6J4I108_9PROT</name>
<dbReference type="GO" id="GO:0004803">
    <property type="term" value="F:transposase activity"/>
    <property type="evidence" value="ECO:0007669"/>
    <property type="project" value="InterPro"/>
</dbReference>